<dbReference type="PROSITE" id="PS51257">
    <property type="entry name" value="PROKAR_LIPOPROTEIN"/>
    <property type="match status" value="1"/>
</dbReference>
<dbReference type="Pfam" id="PF00675">
    <property type="entry name" value="Peptidase_M16"/>
    <property type="match status" value="1"/>
</dbReference>
<sequence>MNERSERRDLRGRRTARPWLSWTTALAAAVACGCAAGQAPQPHAQAGAPARPAPATSGPAAPPAEVARGEQPPPSGPAKPARMPPIAWAELPSGLRVATAVSRALPLVEVRVVIRGGSAADGERTGLAALTGELLLRGGAGGLPGREVLARVESLGASLRVDTGLDATVIGLRAPSDRLAEAALLLGLVVQRPRLDAAELARLKAQAAEAARERARSDGRWGALMVLFRDLYALPTELHPYASFGATAAELPQITAADCRAFHAAWYVPKNTVVVVAGDTTPEAARAAVEKAFTDRRGEEPPSLSFTDPVAPASLKITIVDRPKSAESELFLGLLGPERSAPEWPALAVAGEVLGGPSGRLSQELLEPRGPAREVSAAPLDVAHGPVPLLAHVRVPAARTGLAAQAMLEHAERLAAAAPSQEEVDAAARRLTAGLGLGLGTATGLADEIAGMQALDLPDDHQESYRKELRDITPAFAGKVAHDNVRPAHAAIVVVGDAQAIGPMLSRLGDVKVVDPTRAFERKRTIPRDASASSAPSQAPAPGAGRAAPAEEPQ</sequence>
<dbReference type="PANTHER" id="PTHR11851">
    <property type="entry name" value="METALLOPROTEASE"/>
    <property type="match status" value="1"/>
</dbReference>
<feature type="compositionally biased region" description="Low complexity" evidence="1">
    <location>
        <begin position="36"/>
        <end position="59"/>
    </location>
</feature>
<comment type="caution">
    <text evidence="4">The sequence shown here is derived from an EMBL/GenBank/DDBJ whole genome shotgun (WGS) entry which is preliminary data.</text>
</comment>
<dbReference type="Pfam" id="PF05193">
    <property type="entry name" value="Peptidase_M16_C"/>
    <property type="match status" value="1"/>
</dbReference>
<dbReference type="PANTHER" id="PTHR11851:SF224">
    <property type="entry name" value="PROCESSING PROTEASE"/>
    <property type="match status" value="1"/>
</dbReference>
<dbReference type="InterPro" id="IPR050361">
    <property type="entry name" value="MPP/UQCRC_Complex"/>
</dbReference>
<feature type="compositionally biased region" description="Low complexity" evidence="1">
    <location>
        <begin position="528"/>
        <end position="554"/>
    </location>
</feature>
<feature type="region of interest" description="Disordered" evidence="1">
    <location>
        <begin position="519"/>
        <end position="554"/>
    </location>
</feature>
<reference evidence="4 5" key="1">
    <citation type="submission" date="2023-01" db="EMBL/GenBank/DDBJ databases">
        <title>Minimal conservation of predation-associated metabolite biosynthetic gene clusters underscores biosynthetic potential of Myxococcota including descriptions for ten novel species: Archangium lansinium sp. nov., Myxococcus landrumus sp. nov., Nannocystis bai.</title>
        <authorList>
            <person name="Ahearne A."/>
            <person name="Stevens C."/>
            <person name="Dowd S."/>
        </authorList>
    </citation>
    <scope>NUCLEOTIDE SEQUENCE [LARGE SCALE GENOMIC DNA]</scope>
    <source>
        <strain evidence="4 5">WIWO2</strain>
    </source>
</reference>
<dbReference type="InterPro" id="IPR011765">
    <property type="entry name" value="Pept_M16_N"/>
</dbReference>
<dbReference type="Gene3D" id="3.30.830.10">
    <property type="entry name" value="Metalloenzyme, LuxS/M16 peptidase-like"/>
    <property type="match status" value="2"/>
</dbReference>
<evidence type="ECO:0000259" key="2">
    <source>
        <dbReference type="Pfam" id="PF00675"/>
    </source>
</evidence>
<feature type="region of interest" description="Disordered" evidence="1">
    <location>
        <begin position="36"/>
        <end position="83"/>
    </location>
</feature>
<evidence type="ECO:0000256" key="1">
    <source>
        <dbReference type="SAM" id="MobiDB-lite"/>
    </source>
</evidence>
<dbReference type="InterPro" id="IPR011249">
    <property type="entry name" value="Metalloenz_LuxS/M16"/>
</dbReference>
<gene>
    <name evidence="4" type="ORF">POL72_15800</name>
</gene>
<dbReference type="SUPFAM" id="SSF63411">
    <property type="entry name" value="LuxS/MPP-like metallohydrolase"/>
    <property type="match status" value="2"/>
</dbReference>
<dbReference type="EMBL" id="JAQNDK010000002">
    <property type="protein sequence ID" value="MDC0679208.1"/>
    <property type="molecule type" value="Genomic_DNA"/>
</dbReference>
<evidence type="ECO:0000259" key="3">
    <source>
        <dbReference type="Pfam" id="PF05193"/>
    </source>
</evidence>
<dbReference type="RefSeq" id="WP_272096162.1">
    <property type="nucleotide sequence ID" value="NZ_JAQNDK010000002.1"/>
</dbReference>
<organism evidence="4 5">
    <name type="scientific">Sorangium atrum</name>
    <dbReference type="NCBI Taxonomy" id="2995308"/>
    <lineage>
        <taxon>Bacteria</taxon>
        <taxon>Pseudomonadati</taxon>
        <taxon>Myxococcota</taxon>
        <taxon>Polyangia</taxon>
        <taxon>Polyangiales</taxon>
        <taxon>Polyangiaceae</taxon>
        <taxon>Sorangium</taxon>
    </lineage>
</organism>
<name>A0ABT5C0M9_9BACT</name>
<feature type="domain" description="Peptidase M16 C-terminal" evidence="3">
    <location>
        <begin position="254"/>
        <end position="431"/>
    </location>
</feature>
<dbReference type="InterPro" id="IPR007863">
    <property type="entry name" value="Peptidase_M16_C"/>
</dbReference>
<dbReference type="Proteomes" id="UP001217485">
    <property type="component" value="Unassembled WGS sequence"/>
</dbReference>
<proteinExistence type="predicted"/>
<keyword evidence="5" id="KW-1185">Reference proteome</keyword>
<protein>
    <submittedName>
        <fullName evidence="4">Pitrilysin family protein</fullName>
    </submittedName>
</protein>
<feature type="domain" description="Peptidase M16 N-terminal" evidence="2">
    <location>
        <begin position="97"/>
        <end position="208"/>
    </location>
</feature>
<accession>A0ABT5C0M9</accession>
<evidence type="ECO:0000313" key="5">
    <source>
        <dbReference type="Proteomes" id="UP001217485"/>
    </source>
</evidence>
<evidence type="ECO:0000313" key="4">
    <source>
        <dbReference type="EMBL" id="MDC0679208.1"/>
    </source>
</evidence>